<dbReference type="GO" id="GO:0031588">
    <property type="term" value="C:nucleotide-activated protein kinase complex"/>
    <property type="evidence" value="ECO:0007669"/>
    <property type="project" value="TreeGrafter"/>
</dbReference>
<reference evidence="3" key="1">
    <citation type="journal article" date="2021" name="Open Biol.">
        <title>Shared evolutionary footprints suggest mitochondrial oxidative damage underlies multiple complex I losses in fungi.</title>
        <authorList>
            <person name="Schikora-Tamarit M.A."/>
            <person name="Marcet-Houben M."/>
            <person name="Nosek J."/>
            <person name="Gabaldon T."/>
        </authorList>
    </citation>
    <scope>NUCLEOTIDE SEQUENCE</scope>
    <source>
        <strain evidence="3">NCAIM Y.01608</strain>
    </source>
</reference>
<feature type="domain" description="AMP-activated protein kinase glycogen-binding" evidence="2">
    <location>
        <begin position="16"/>
        <end position="85"/>
    </location>
</feature>
<dbReference type="Gene3D" id="2.60.40.10">
    <property type="entry name" value="Immunoglobulins"/>
    <property type="match status" value="1"/>
</dbReference>
<gene>
    <name evidence="3" type="ORF">OGATHE_001332</name>
</gene>
<dbReference type="GO" id="GO:0019901">
    <property type="term" value="F:protein kinase binding"/>
    <property type="evidence" value="ECO:0007669"/>
    <property type="project" value="TreeGrafter"/>
</dbReference>
<name>A0A9P8PSK5_9ASCO</name>
<protein>
    <recommendedName>
        <fullName evidence="2">AMP-activated protein kinase glycogen-binding domain-containing protein</fullName>
    </recommendedName>
</protein>
<dbReference type="CDD" id="cd02859">
    <property type="entry name" value="E_set_AMPKbeta_like_N"/>
    <property type="match status" value="1"/>
</dbReference>
<dbReference type="InterPro" id="IPR032640">
    <property type="entry name" value="AMPK1_CBM"/>
</dbReference>
<dbReference type="PANTHER" id="PTHR10343">
    <property type="entry name" value="5'-AMP-ACTIVATED PROTEIN KINASE , BETA SUBUNIT"/>
    <property type="match status" value="1"/>
</dbReference>
<comment type="caution">
    <text evidence="3">The sequence shown here is derived from an EMBL/GenBank/DDBJ whole genome shotgun (WGS) entry which is preliminary data.</text>
</comment>
<dbReference type="InterPro" id="IPR013783">
    <property type="entry name" value="Ig-like_fold"/>
</dbReference>
<dbReference type="SUPFAM" id="SSF81296">
    <property type="entry name" value="E set domains"/>
    <property type="match status" value="1"/>
</dbReference>
<evidence type="ECO:0000313" key="4">
    <source>
        <dbReference type="Proteomes" id="UP000788993"/>
    </source>
</evidence>
<proteinExistence type="inferred from homology"/>
<dbReference type="AlphaFoldDB" id="A0A9P8PSK5"/>
<dbReference type="PANTHER" id="PTHR10343:SF81">
    <property type="entry name" value="CRUCIFORM DNA-RECOGNIZING PROTEIN 1-RELATED"/>
    <property type="match status" value="1"/>
</dbReference>
<dbReference type="GO" id="GO:0005737">
    <property type="term" value="C:cytoplasm"/>
    <property type="evidence" value="ECO:0007669"/>
    <property type="project" value="TreeGrafter"/>
</dbReference>
<evidence type="ECO:0000259" key="2">
    <source>
        <dbReference type="Pfam" id="PF16561"/>
    </source>
</evidence>
<evidence type="ECO:0000313" key="3">
    <source>
        <dbReference type="EMBL" id="KAH3676842.1"/>
    </source>
</evidence>
<dbReference type="Proteomes" id="UP000788993">
    <property type="component" value="Unassembled WGS sequence"/>
</dbReference>
<organism evidence="3 4">
    <name type="scientific">Ogataea polymorpha</name>
    <dbReference type="NCBI Taxonomy" id="460523"/>
    <lineage>
        <taxon>Eukaryota</taxon>
        <taxon>Fungi</taxon>
        <taxon>Dikarya</taxon>
        <taxon>Ascomycota</taxon>
        <taxon>Saccharomycotina</taxon>
        <taxon>Pichiomycetes</taxon>
        <taxon>Pichiales</taxon>
        <taxon>Pichiaceae</taxon>
        <taxon>Ogataea</taxon>
    </lineage>
</organism>
<accession>A0A9P8PSK5</accession>
<dbReference type="GO" id="GO:0007165">
    <property type="term" value="P:signal transduction"/>
    <property type="evidence" value="ECO:0007669"/>
    <property type="project" value="TreeGrafter"/>
</dbReference>
<dbReference type="InterPro" id="IPR014756">
    <property type="entry name" value="Ig_E-set"/>
</dbReference>
<reference evidence="3" key="2">
    <citation type="submission" date="2021-01" db="EMBL/GenBank/DDBJ databases">
        <authorList>
            <person name="Schikora-Tamarit M.A."/>
        </authorList>
    </citation>
    <scope>NUCLEOTIDE SEQUENCE</scope>
    <source>
        <strain evidence="3">NCAIM Y.01608</strain>
    </source>
</reference>
<keyword evidence="4" id="KW-1185">Reference proteome</keyword>
<dbReference type="Pfam" id="PF16561">
    <property type="entry name" value="AMPK1_CBM"/>
    <property type="match status" value="1"/>
</dbReference>
<dbReference type="InterPro" id="IPR050827">
    <property type="entry name" value="CRP1_MDG1_kinase"/>
</dbReference>
<sequence>MLIKSRYRLLTIYRLSSDAKQVYVTGSFDGWSKTCQLDKTGVGFAKVVELPFEKIVFKFVVDNQWYTSDNDKKEYDECGNLNNVLYPDDLIRYDNEDGASEFTAISYPDADGDDAGRVAHAQREVPDEEDLGSSTQVTLKDEYPMSESSGHGIFARLRSFFK</sequence>
<comment type="similarity">
    <text evidence="1">Belongs to the CRP1/MDG1 family.</text>
</comment>
<dbReference type="EMBL" id="JAEUBD010000146">
    <property type="protein sequence ID" value="KAH3676842.1"/>
    <property type="molecule type" value="Genomic_DNA"/>
</dbReference>
<evidence type="ECO:0000256" key="1">
    <source>
        <dbReference type="ARBA" id="ARBA00038216"/>
    </source>
</evidence>
<dbReference type="GO" id="GO:0005634">
    <property type="term" value="C:nucleus"/>
    <property type="evidence" value="ECO:0007669"/>
    <property type="project" value="TreeGrafter"/>
</dbReference>